<gene>
    <name evidence="3" type="ORF">PY17X_0308300</name>
    <name evidence="2" type="ORF">PYYM_0308600</name>
</gene>
<dbReference type="GeneID" id="34859603"/>
<accession>A0A078K6P9</accession>
<keyword evidence="1" id="KW-0472">Membrane</keyword>
<evidence type="ECO:0000313" key="5">
    <source>
        <dbReference type="Proteomes" id="UP000072904"/>
    </source>
</evidence>
<evidence type="ECO:0000256" key="1">
    <source>
        <dbReference type="SAM" id="Phobius"/>
    </source>
</evidence>
<reference evidence="2" key="2">
    <citation type="submission" date="2014-05" db="EMBL/GenBank/DDBJ databases">
        <authorList>
            <person name="Aslett A.Martin."/>
            <person name="De Silva Nishadi"/>
        </authorList>
    </citation>
    <scope>NUCLEOTIDE SEQUENCE</scope>
    <source>
        <strain evidence="2">YM</strain>
    </source>
</reference>
<protein>
    <submittedName>
        <fullName evidence="2">Uncharacterized protein</fullName>
    </submittedName>
</protein>
<organism evidence="2 5">
    <name type="scientific">Plasmodium yoelii</name>
    <dbReference type="NCBI Taxonomy" id="5861"/>
    <lineage>
        <taxon>Eukaryota</taxon>
        <taxon>Sar</taxon>
        <taxon>Alveolata</taxon>
        <taxon>Apicomplexa</taxon>
        <taxon>Aconoidasida</taxon>
        <taxon>Haemosporida</taxon>
        <taxon>Plasmodiidae</taxon>
        <taxon>Plasmodium</taxon>
        <taxon>Plasmodium (Vinckeia)</taxon>
    </lineage>
</organism>
<dbReference type="Proteomes" id="UP000072874">
    <property type="component" value="Chromosome 3"/>
</dbReference>
<dbReference type="AlphaFoldDB" id="A0A078K6P9"/>
<keyword evidence="1" id="KW-1133">Transmembrane helix</keyword>
<evidence type="ECO:0000313" key="2">
    <source>
        <dbReference type="EMBL" id="CDU16270.1"/>
    </source>
</evidence>
<dbReference type="OMA" id="IFEEHFF"/>
<dbReference type="VEuPathDB" id="PlasmoDB:PYYM_0308600"/>
<dbReference type="Proteomes" id="UP000072904">
    <property type="component" value="Chromosome 3"/>
</dbReference>
<feature type="transmembrane region" description="Helical" evidence="1">
    <location>
        <begin position="348"/>
        <end position="373"/>
    </location>
</feature>
<reference evidence="4 5" key="1">
    <citation type="journal article" date="2014" name="BMC Biol.">
        <title>A comprehensive evaluation of rodent malaria parasite genomes and gene expression.</title>
        <authorList>
            <person name="Otto T.D."/>
            <person name="Bohme U."/>
            <person name="Jackson A.P."/>
            <person name="Hunt M."/>
            <person name="Franke-Fayard B."/>
            <person name="Hoeijmakers W.A."/>
            <person name="Religa A.A."/>
            <person name="Robertson L."/>
            <person name="Sanders M."/>
            <person name="Ogun S.A."/>
            <person name="Cunningham D."/>
            <person name="Erhart A."/>
            <person name="Billker O."/>
            <person name="Khan S.M."/>
            <person name="Stunnenberg H.G."/>
            <person name="Langhorne J."/>
            <person name="Holder A.A."/>
            <person name="Waters A.P."/>
            <person name="Newbold C.I."/>
            <person name="Pain A."/>
            <person name="Berriman M."/>
            <person name="Janse C.J."/>
        </authorList>
    </citation>
    <scope>NUCLEOTIDE SEQUENCE [LARGE SCALE GENOMIC DNA]</scope>
    <source>
        <strain evidence="3 4">17X</strain>
        <strain evidence="2 5">YM</strain>
    </source>
</reference>
<dbReference type="EMBL" id="LM993657">
    <property type="protein sequence ID" value="VTZ72498.1"/>
    <property type="molecule type" value="Genomic_DNA"/>
</dbReference>
<name>A0A078K6P9_PLAYE</name>
<reference evidence="3" key="3">
    <citation type="submission" date="2014-05" db="EMBL/GenBank/DDBJ databases">
        <authorList>
            <person name="Aslett M.A."/>
            <person name="De Silva N."/>
        </authorList>
    </citation>
    <scope>NUCLEOTIDE SEQUENCE</scope>
    <source>
        <strain evidence="3">17X</strain>
    </source>
</reference>
<sequence length="395" mass="47932">MNFIFLKKFAICFLVLYITINKVKCVKKINILKSSNTKIQNAIFSYTKRKKYFIIKFLNKLPQLKKYNTLKEEVSMNKKKNIISLVYKDIIKKNENTILNKLEQILEKQQNPHFSVFFNEYMHIFHNNFLHYYIYFYILKINEYINIIKKINKFFTTKLKINLLNNTIHNVTVFEKKYIWNKNKINKIFKNKFKKINIELNNILDRHLSDCEYHHYNTPGERKIFNHKNLQNIDDKFIKCLYNIYGLHFYDIFNNKFLLPILNTITHLININIQIFLLKNFNTDKYTANKVKNSYKTFFTLTTKNNTIPLFIPFQDNIKLVENFHTILDTTVKKYINIDIPNLKLLNILNLSIILLKLLIRKIIQLLLYYILLYSKKYIYQKMPFIKDIFSFSYQ</sequence>
<evidence type="ECO:0000313" key="4">
    <source>
        <dbReference type="Proteomes" id="UP000072874"/>
    </source>
</evidence>
<keyword evidence="1" id="KW-0812">Transmembrane</keyword>
<dbReference type="OrthoDB" id="372840at2759"/>
<dbReference type="EMBL" id="LK934631">
    <property type="protein sequence ID" value="CDU16270.1"/>
    <property type="molecule type" value="Genomic_DNA"/>
</dbReference>
<reference evidence="3" key="4">
    <citation type="submission" date="2019-05" db="EMBL/GenBank/DDBJ databases">
        <authorList>
            <consortium name="Pathogen Informatics"/>
        </authorList>
    </citation>
    <scope>NUCLEOTIDE SEQUENCE</scope>
    <source>
        <strain evidence="3">17X</strain>
    </source>
</reference>
<dbReference type="VEuPathDB" id="PlasmoDB:PY17X_0308300"/>
<proteinExistence type="predicted"/>
<dbReference type="RefSeq" id="XP_022811454.1">
    <property type="nucleotide sequence ID" value="XM_022954958.1"/>
</dbReference>
<evidence type="ECO:0000313" key="3">
    <source>
        <dbReference type="EMBL" id="VTZ72498.1"/>
    </source>
</evidence>
<dbReference type="KEGG" id="pyo:PY17X_0308300"/>
<dbReference type="VEuPathDB" id="PlasmoDB:Py17XNL_000303656"/>